<evidence type="ECO:0000256" key="4">
    <source>
        <dbReference type="ARBA" id="ARBA00023125"/>
    </source>
</evidence>
<evidence type="ECO:0000256" key="6">
    <source>
        <dbReference type="PROSITE-ProRule" id="PRU00169"/>
    </source>
</evidence>
<dbReference type="GO" id="GO:0006355">
    <property type="term" value="P:regulation of DNA-templated transcription"/>
    <property type="evidence" value="ECO:0007669"/>
    <property type="project" value="TreeGrafter"/>
</dbReference>
<dbReference type="InterPro" id="IPR011006">
    <property type="entry name" value="CheY-like_superfamily"/>
</dbReference>
<dbReference type="Pfam" id="PF00072">
    <property type="entry name" value="Response_reg"/>
    <property type="match status" value="1"/>
</dbReference>
<keyword evidence="1 6" id="KW-0597">Phosphoprotein</keyword>
<gene>
    <name evidence="8" type="ORF">NMYAN_170050</name>
    <name evidence="9" type="ORF">SAMN05421880_1192</name>
</gene>
<proteinExistence type="predicted"/>
<dbReference type="GO" id="GO:0032993">
    <property type="term" value="C:protein-DNA complex"/>
    <property type="evidence" value="ECO:0007669"/>
    <property type="project" value="TreeGrafter"/>
</dbReference>
<dbReference type="GO" id="GO:0000156">
    <property type="term" value="F:phosphorelay response regulator activity"/>
    <property type="evidence" value="ECO:0007669"/>
    <property type="project" value="TreeGrafter"/>
</dbReference>
<dbReference type="EMBL" id="FOUF01000019">
    <property type="protein sequence ID" value="SFM50783.1"/>
    <property type="molecule type" value="Genomic_DNA"/>
</dbReference>
<organism evidence="9 10">
    <name type="scientific">Nitrosomonas nitrosa</name>
    <dbReference type="NCBI Taxonomy" id="52442"/>
    <lineage>
        <taxon>Bacteria</taxon>
        <taxon>Pseudomonadati</taxon>
        <taxon>Pseudomonadota</taxon>
        <taxon>Betaproteobacteria</taxon>
        <taxon>Nitrosomonadales</taxon>
        <taxon>Nitrosomonadaceae</taxon>
        <taxon>Nitrosomonas</taxon>
    </lineage>
</organism>
<reference evidence="9 10" key="1">
    <citation type="submission" date="2016-10" db="EMBL/GenBank/DDBJ databases">
        <authorList>
            <person name="de Groot N.N."/>
        </authorList>
    </citation>
    <scope>NUCLEOTIDE SEQUENCE [LARGE SCALE GENOMIC DNA]</scope>
    <source>
        <strain evidence="9 10">Nm146</strain>
    </source>
</reference>
<evidence type="ECO:0000313" key="10">
    <source>
        <dbReference type="Proteomes" id="UP000199561"/>
    </source>
</evidence>
<dbReference type="OrthoDB" id="9802426at2"/>
<dbReference type="PANTHER" id="PTHR48111">
    <property type="entry name" value="REGULATOR OF RPOS"/>
    <property type="match status" value="1"/>
</dbReference>
<dbReference type="InterPro" id="IPR039420">
    <property type="entry name" value="WalR-like"/>
</dbReference>
<dbReference type="CDD" id="cd17624">
    <property type="entry name" value="REC_OmpR_PmrA-like"/>
    <property type="match status" value="1"/>
</dbReference>
<dbReference type="STRING" id="52442.SAMN05421880_1192"/>
<feature type="modified residue" description="4-aspartylphosphate" evidence="6">
    <location>
        <position position="51"/>
    </location>
</feature>
<dbReference type="Proteomes" id="UP000199561">
    <property type="component" value="Unassembled WGS sequence"/>
</dbReference>
<protein>
    <submittedName>
        <fullName evidence="8">DNA-binding response regulator in two-component regulatory system with CusS</fullName>
    </submittedName>
    <submittedName>
        <fullName evidence="9">Response regulator receiver domain-containing protein</fullName>
    </submittedName>
</protein>
<dbReference type="PANTHER" id="PTHR48111:SF22">
    <property type="entry name" value="REGULATOR OF RPOS"/>
    <property type="match status" value="1"/>
</dbReference>
<evidence type="ECO:0000313" key="9">
    <source>
        <dbReference type="EMBL" id="SFM50783.1"/>
    </source>
</evidence>
<dbReference type="SMART" id="SM00448">
    <property type="entry name" value="REC"/>
    <property type="match status" value="1"/>
</dbReference>
<dbReference type="FunFam" id="3.40.50.2300:FF:000001">
    <property type="entry name" value="DNA-binding response regulator PhoB"/>
    <property type="match status" value="1"/>
</dbReference>
<dbReference type="PROSITE" id="PS50110">
    <property type="entry name" value="RESPONSE_REGULATORY"/>
    <property type="match status" value="1"/>
</dbReference>
<keyword evidence="5" id="KW-0804">Transcription</keyword>
<dbReference type="InterPro" id="IPR001789">
    <property type="entry name" value="Sig_transdc_resp-reg_receiver"/>
</dbReference>
<dbReference type="GO" id="GO:0000976">
    <property type="term" value="F:transcription cis-regulatory region binding"/>
    <property type="evidence" value="ECO:0007669"/>
    <property type="project" value="TreeGrafter"/>
</dbReference>
<feature type="domain" description="Response regulatory" evidence="7">
    <location>
        <begin position="2"/>
        <end position="117"/>
    </location>
</feature>
<dbReference type="Gene3D" id="3.40.50.2300">
    <property type="match status" value="1"/>
</dbReference>
<accession>A0A1I4RFS1</accession>
<keyword evidence="4 8" id="KW-0238">DNA-binding</keyword>
<evidence type="ECO:0000256" key="1">
    <source>
        <dbReference type="ARBA" id="ARBA00022553"/>
    </source>
</evidence>
<dbReference type="SUPFAM" id="SSF52172">
    <property type="entry name" value="CheY-like"/>
    <property type="match status" value="1"/>
</dbReference>
<name>A0A1I4RFS1_9PROT</name>
<dbReference type="AlphaFoldDB" id="A0A1I4RFS1"/>
<evidence type="ECO:0000256" key="5">
    <source>
        <dbReference type="ARBA" id="ARBA00023163"/>
    </source>
</evidence>
<evidence type="ECO:0000313" key="8">
    <source>
        <dbReference type="EMBL" id="CAE6499163.1"/>
    </source>
</evidence>
<dbReference type="GO" id="GO:0005829">
    <property type="term" value="C:cytosol"/>
    <property type="evidence" value="ECO:0007669"/>
    <property type="project" value="TreeGrafter"/>
</dbReference>
<keyword evidence="10" id="KW-1185">Reference proteome</keyword>
<dbReference type="RefSeq" id="WP_090669771.1">
    <property type="nucleotide sequence ID" value="NZ_CAJNAP010000009.1"/>
</dbReference>
<evidence type="ECO:0000256" key="2">
    <source>
        <dbReference type="ARBA" id="ARBA00023012"/>
    </source>
</evidence>
<reference evidence="8" key="2">
    <citation type="submission" date="2021-02" db="EMBL/GenBank/DDBJ databases">
        <authorList>
            <person name="Han P."/>
        </authorList>
    </citation>
    <scope>NUCLEOTIDE SEQUENCE</scope>
    <source>
        <strain evidence="8">Nitrosomonas nitrosa 18-3D</strain>
    </source>
</reference>
<dbReference type="EMBL" id="CAJNAP010000009">
    <property type="protein sequence ID" value="CAE6499163.1"/>
    <property type="molecule type" value="Genomic_DNA"/>
</dbReference>
<keyword evidence="3" id="KW-0805">Transcription regulation</keyword>
<evidence type="ECO:0000259" key="7">
    <source>
        <dbReference type="PROSITE" id="PS50110"/>
    </source>
</evidence>
<keyword evidence="2" id="KW-0902">Two-component regulatory system</keyword>
<sequence length="120" mass="13326">MNILIIEDNQDIASSIYDYLKTFGYTIDAARDGTTGLRLAVTNNYDAIILDLSLPDMDGVDLCRTLRQEAQKVMPVLMLTVRNSLENKLEGFNAGADDYLTKPFALQELAARVKALTKPL</sequence>
<evidence type="ECO:0000256" key="3">
    <source>
        <dbReference type="ARBA" id="ARBA00023015"/>
    </source>
</evidence>
<dbReference type="Proteomes" id="UP000601736">
    <property type="component" value="Unassembled WGS sequence"/>
</dbReference>